<dbReference type="InterPro" id="IPR029063">
    <property type="entry name" value="SAM-dependent_MTases_sf"/>
</dbReference>
<dbReference type="Proteomes" id="UP001165283">
    <property type="component" value="Unassembled WGS sequence"/>
</dbReference>
<gene>
    <name evidence="1" type="ORF">KDL28_28305</name>
</gene>
<dbReference type="Pfam" id="PF04672">
    <property type="entry name" value="Methyltransf_19"/>
    <property type="match status" value="1"/>
</dbReference>
<dbReference type="InterPro" id="IPR006764">
    <property type="entry name" value="SAM_dep_MeTrfase_SAV2177_type"/>
</dbReference>
<dbReference type="RefSeq" id="WP_252443494.1">
    <property type="nucleotide sequence ID" value="NZ_JAGSOV010000060.1"/>
</dbReference>
<name>A0ABT1A7H6_9PSEU</name>
<dbReference type="PIRSF" id="PIRSF017393">
    <property type="entry name" value="MTase_SAV2177"/>
    <property type="match status" value="1"/>
</dbReference>
<accession>A0ABT1A7H6</accession>
<keyword evidence="1" id="KW-0489">Methyltransferase</keyword>
<sequence>MDTARPHPARVYDYLLGGKDNFAADRDAGDAMIARLPGLPAMTRANRDFLGRAVRHLVRTHGVRHFLDIGSGIPTSRNVHEIAQAADPGARVVYVDDDPVVAAHSRALLTGAEAGRTAFVHADATDPAAVLAAPAVAELLDRAEPVALMVVSVLMYFPDDTAHRIVDTLLAALPPGSFLTVSHPTADFDPAVVAQAVAAARRSGLTYITRTRAEVEAFFAGTDPVEPGVVPLLAWRPDGGTAPPDPHGVYYWAGMARRR</sequence>
<keyword evidence="1" id="KW-0808">Transferase</keyword>
<organism evidence="1 2">
    <name type="scientific">Pseudonocardia humida</name>
    <dbReference type="NCBI Taxonomy" id="2800819"/>
    <lineage>
        <taxon>Bacteria</taxon>
        <taxon>Bacillati</taxon>
        <taxon>Actinomycetota</taxon>
        <taxon>Actinomycetes</taxon>
        <taxon>Pseudonocardiales</taxon>
        <taxon>Pseudonocardiaceae</taxon>
        <taxon>Pseudonocardia</taxon>
    </lineage>
</organism>
<protein>
    <submittedName>
        <fullName evidence="1">SAM-dependent methyltransferase</fullName>
        <ecNumber evidence="1">2.1.1.-</ecNumber>
    </submittedName>
</protein>
<dbReference type="EC" id="2.1.1.-" evidence="1"/>
<reference evidence="1" key="1">
    <citation type="submission" date="2021-04" db="EMBL/GenBank/DDBJ databases">
        <title>Pseudonocardia sp. nov., isolated from sandy soil of mangrove forest.</title>
        <authorList>
            <person name="Zan Z."/>
            <person name="Huang R."/>
            <person name="Liu W."/>
        </authorList>
    </citation>
    <scope>NUCLEOTIDE SEQUENCE</scope>
    <source>
        <strain evidence="1">S2-4</strain>
    </source>
</reference>
<dbReference type="EMBL" id="JAGSOV010000060">
    <property type="protein sequence ID" value="MCO1658978.1"/>
    <property type="molecule type" value="Genomic_DNA"/>
</dbReference>
<keyword evidence="2" id="KW-1185">Reference proteome</keyword>
<comment type="caution">
    <text evidence="1">The sequence shown here is derived from an EMBL/GenBank/DDBJ whole genome shotgun (WGS) entry which is preliminary data.</text>
</comment>
<evidence type="ECO:0000313" key="2">
    <source>
        <dbReference type="Proteomes" id="UP001165283"/>
    </source>
</evidence>
<dbReference type="GO" id="GO:0008168">
    <property type="term" value="F:methyltransferase activity"/>
    <property type="evidence" value="ECO:0007669"/>
    <property type="project" value="UniProtKB-KW"/>
</dbReference>
<dbReference type="Gene3D" id="3.40.50.150">
    <property type="entry name" value="Vaccinia Virus protein VP39"/>
    <property type="match status" value="1"/>
</dbReference>
<dbReference type="SUPFAM" id="SSF53335">
    <property type="entry name" value="S-adenosyl-L-methionine-dependent methyltransferases"/>
    <property type="match status" value="1"/>
</dbReference>
<dbReference type="GO" id="GO:0032259">
    <property type="term" value="P:methylation"/>
    <property type="evidence" value="ECO:0007669"/>
    <property type="project" value="UniProtKB-KW"/>
</dbReference>
<evidence type="ECO:0000313" key="1">
    <source>
        <dbReference type="EMBL" id="MCO1658978.1"/>
    </source>
</evidence>
<proteinExistence type="predicted"/>